<evidence type="ECO:0000313" key="12">
    <source>
        <dbReference type="Proteomes" id="UP001055115"/>
    </source>
</evidence>
<keyword evidence="4 11" id="KW-0328">Glycosyltransferase</keyword>
<evidence type="ECO:0000256" key="4">
    <source>
        <dbReference type="ARBA" id="ARBA00022676"/>
    </source>
</evidence>
<proteinExistence type="inferred from homology"/>
<comment type="pathway">
    <text evidence="2">Protein modification; protein glycosylation.</text>
</comment>
<dbReference type="EMBL" id="BQXU01000014">
    <property type="protein sequence ID" value="GKT46083.1"/>
    <property type="molecule type" value="Genomic_DNA"/>
</dbReference>
<dbReference type="PANTHER" id="PTHR10050:SF50">
    <property type="entry name" value="DOLICHYL-PHOSPHATE-MANNOSE--PROTEIN MANNOSYLTRANSFERASE 1-RELATED"/>
    <property type="match status" value="1"/>
</dbReference>
<evidence type="ECO:0000256" key="5">
    <source>
        <dbReference type="ARBA" id="ARBA00022679"/>
    </source>
</evidence>
<evidence type="ECO:0000313" key="11">
    <source>
        <dbReference type="EMBL" id="GKT46083.1"/>
    </source>
</evidence>
<evidence type="ECO:0000259" key="10">
    <source>
        <dbReference type="Pfam" id="PF02366"/>
    </source>
</evidence>
<dbReference type="Proteomes" id="UP001055115">
    <property type="component" value="Unassembled WGS sequence"/>
</dbReference>
<feature type="region of interest" description="Disordered" evidence="9">
    <location>
        <begin position="1"/>
        <end position="25"/>
    </location>
</feature>
<reference evidence="11 12" key="1">
    <citation type="submission" date="2022-03" db="EMBL/GenBank/DDBJ databases">
        <title>Genome data of Colletotrichum spp.</title>
        <authorList>
            <person name="Utami Y.D."/>
            <person name="Hiruma K."/>
        </authorList>
    </citation>
    <scope>NUCLEOTIDE SEQUENCE [LARGE SCALE GENOMIC DNA]</scope>
    <source>
        <strain evidence="11 12">MAFF 239500</strain>
    </source>
</reference>
<dbReference type="PANTHER" id="PTHR10050">
    <property type="entry name" value="DOLICHYL-PHOSPHATE-MANNOSE--PROTEIN MANNOSYLTRANSFERASE"/>
    <property type="match status" value="1"/>
</dbReference>
<keyword evidence="8" id="KW-0472">Membrane</keyword>
<dbReference type="RefSeq" id="XP_049128433.1">
    <property type="nucleotide sequence ID" value="XM_049272476.1"/>
</dbReference>
<name>A0AA37LGI3_9PEZI</name>
<comment type="similarity">
    <text evidence="3">Belongs to the glycosyltransferase 39 family.</text>
</comment>
<dbReference type="GO" id="GO:0016020">
    <property type="term" value="C:membrane"/>
    <property type="evidence" value="ECO:0007669"/>
    <property type="project" value="InterPro"/>
</dbReference>
<keyword evidence="12" id="KW-1185">Reference proteome</keyword>
<protein>
    <submittedName>
        <fullName evidence="11">Dolichyl-phosphate-mannose--protein mannosyltransferase 1</fullName>
    </submittedName>
</protein>
<dbReference type="InterPro" id="IPR027005">
    <property type="entry name" value="PMT-like"/>
</dbReference>
<accession>A0AA37LGI3</accession>
<evidence type="ECO:0000256" key="6">
    <source>
        <dbReference type="ARBA" id="ARBA00022692"/>
    </source>
</evidence>
<comment type="subcellular location">
    <subcellularLocation>
        <location evidence="1">Endomembrane system</location>
        <topology evidence="1">Multi-pass membrane protein</topology>
    </subcellularLocation>
</comment>
<gene>
    <name evidence="11" type="ORF">ColSpa_06264</name>
</gene>
<dbReference type="Pfam" id="PF02366">
    <property type="entry name" value="PMT"/>
    <property type="match status" value="1"/>
</dbReference>
<organism evidence="11 12">
    <name type="scientific">Colletotrichum spaethianum</name>
    <dbReference type="NCBI Taxonomy" id="700344"/>
    <lineage>
        <taxon>Eukaryota</taxon>
        <taxon>Fungi</taxon>
        <taxon>Dikarya</taxon>
        <taxon>Ascomycota</taxon>
        <taxon>Pezizomycotina</taxon>
        <taxon>Sordariomycetes</taxon>
        <taxon>Hypocreomycetidae</taxon>
        <taxon>Glomerellales</taxon>
        <taxon>Glomerellaceae</taxon>
        <taxon>Colletotrichum</taxon>
        <taxon>Colletotrichum spaethianum species complex</taxon>
    </lineage>
</organism>
<keyword evidence="7" id="KW-1133">Transmembrane helix</keyword>
<dbReference type="GO" id="GO:0005783">
    <property type="term" value="C:endoplasmic reticulum"/>
    <property type="evidence" value="ECO:0007669"/>
    <property type="project" value="TreeGrafter"/>
</dbReference>
<dbReference type="GO" id="GO:0004169">
    <property type="term" value="F:dolichyl-phosphate-mannose-protein mannosyltransferase activity"/>
    <property type="evidence" value="ECO:0007669"/>
    <property type="project" value="TreeGrafter"/>
</dbReference>
<sequence>MAAVKPVRSPSPKLEKPANGANGVNGINGKALAEREHSYKSDGVEDHDVFLLPVSDYQIMLGLTFLAAIIRLFRIYQPTSVVFDEVHFGGFASKYIKGRFFMDVHPPLAKMLIALTGWLAGFNGDFDFKEIGKDYIEPGVPYVAMRMFPAVCGILLAPSCSLP</sequence>
<dbReference type="InterPro" id="IPR003342">
    <property type="entry name" value="ArnT-like_N"/>
</dbReference>
<comment type="caution">
    <text evidence="11">The sequence shown here is derived from an EMBL/GenBank/DDBJ whole genome shotgun (WGS) entry which is preliminary data.</text>
</comment>
<evidence type="ECO:0000256" key="1">
    <source>
        <dbReference type="ARBA" id="ARBA00004127"/>
    </source>
</evidence>
<evidence type="ECO:0000256" key="2">
    <source>
        <dbReference type="ARBA" id="ARBA00004922"/>
    </source>
</evidence>
<feature type="domain" description="ArnT-like N-terminal" evidence="10">
    <location>
        <begin position="63"/>
        <end position="158"/>
    </location>
</feature>
<evidence type="ECO:0000256" key="3">
    <source>
        <dbReference type="ARBA" id="ARBA00007222"/>
    </source>
</evidence>
<evidence type="ECO:0000256" key="9">
    <source>
        <dbReference type="SAM" id="MobiDB-lite"/>
    </source>
</evidence>
<keyword evidence="6" id="KW-0812">Transmembrane</keyword>
<keyword evidence="5" id="KW-0808">Transferase</keyword>
<dbReference type="GeneID" id="73327066"/>
<evidence type="ECO:0000256" key="7">
    <source>
        <dbReference type="ARBA" id="ARBA00022989"/>
    </source>
</evidence>
<evidence type="ECO:0000256" key="8">
    <source>
        <dbReference type="ARBA" id="ARBA00023136"/>
    </source>
</evidence>
<dbReference type="AlphaFoldDB" id="A0AA37LGI3"/>